<name>A0A7K3R7A3_STRAQ</name>
<dbReference type="InterPro" id="IPR027417">
    <property type="entry name" value="P-loop_NTPase"/>
</dbReference>
<dbReference type="AlphaFoldDB" id="A0A7K3R7A3"/>
<dbReference type="SMART" id="SM00028">
    <property type="entry name" value="TPR"/>
    <property type="match status" value="2"/>
</dbReference>
<organism evidence="2 3">
    <name type="scientific">Streptomyces anulatus</name>
    <name type="common">Streptomyces chrysomallus</name>
    <dbReference type="NCBI Taxonomy" id="1892"/>
    <lineage>
        <taxon>Bacteria</taxon>
        <taxon>Bacillati</taxon>
        <taxon>Actinomycetota</taxon>
        <taxon>Actinomycetes</taxon>
        <taxon>Kitasatosporales</taxon>
        <taxon>Streptomycetaceae</taxon>
        <taxon>Streptomyces</taxon>
    </lineage>
</organism>
<evidence type="ECO:0000313" key="2">
    <source>
        <dbReference type="EMBL" id="NEB98005.1"/>
    </source>
</evidence>
<dbReference type="Gene3D" id="3.40.50.300">
    <property type="entry name" value="P-loop containing nucleotide triphosphate hydrolases"/>
    <property type="match status" value="1"/>
</dbReference>
<feature type="region of interest" description="Disordered" evidence="1">
    <location>
        <begin position="31"/>
        <end position="51"/>
    </location>
</feature>
<dbReference type="GO" id="GO:0043531">
    <property type="term" value="F:ADP binding"/>
    <property type="evidence" value="ECO:0007669"/>
    <property type="project" value="InterPro"/>
</dbReference>
<dbReference type="SUPFAM" id="SSF52540">
    <property type="entry name" value="P-loop containing nucleoside triphosphate hydrolases"/>
    <property type="match status" value="1"/>
</dbReference>
<proteinExistence type="predicted"/>
<dbReference type="Gene3D" id="1.25.40.10">
    <property type="entry name" value="Tetratricopeptide repeat domain"/>
    <property type="match status" value="2"/>
</dbReference>
<comment type="caution">
    <text evidence="2">The sequence shown here is derived from an EMBL/GenBank/DDBJ whole genome shotgun (WGS) entry which is preliminary data.</text>
</comment>
<reference evidence="2 3" key="1">
    <citation type="submission" date="2020-01" db="EMBL/GenBank/DDBJ databases">
        <title>Insect and environment-associated Actinomycetes.</title>
        <authorList>
            <person name="Currrie C."/>
            <person name="Chevrette M."/>
            <person name="Carlson C."/>
            <person name="Stubbendieck R."/>
            <person name="Wendt-Pienkowski E."/>
        </authorList>
    </citation>
    <scope>NUCLEOTIDE SEQUENCE [LARGE SCALE GENOMIC DNA]</scope>
    <source>
        <strain evidence="2 3">SID7903</strain>
    </source>
</reference>
<dbReference type="PRINTS" id="PR00364">
    <property type="entry name" value="DISEASERSIST"/>
</dbReference>
<dbReference type="PANTHER" id="PTHR47691:SF3">
    <property type="entry name" value="HTH-TYPE TRANSCRIPTIONAL REGULATOR RV0890C-RELATED"/>
    <property type="match status" value="1"/>
</dbReference>
<dbReference type="RefSeq" id="WP_164269226.1">
    <property type="nucleotide sequence ID" value="NZ_JAAGMS010000085.1"/>
</dbReference>
<dbReference type="EMBL" id="JAAGMS010000085">
    <property type="protein sequence ID" value="NEB98005.1"/>
    <property type="molecule type" value="Genomic_DNA"/>
</dbReference>
<evidence type="ECO:0000256" key="1">
    <source>
        <dbReference type="SAM" id="MobiDB-lite"/>
    </source>
</evidence>
<dbReference type="SUPFAM" id="SSF48452">
    <property type="entry name" value="TPR-like"/>
    <property type="match status" value="1"/>
</dbReference>
<dbReference type="PANTHER" id="PTHR47691">
    <property type="entry name" value="REGULATOR-RELATED"/>
    <property type="match status" value="1"/>
</dbReference>
<evidence type="ECO:0000313" key="3">
    <source>
        <dbReference type="Proteomes" id="UP000470951"/>
    </source>
</evidence>
<dbReference type="InterPro" id="IPR011990">
    <property type="entry name" value="TPR-like_helical_dom_sf"/>
</dbReference>
<protein>
    <submittedName>
        <fullName evidence="2">Tetratricopeptide repeat protein</fullName>
    </submittedName>
</protein>
<accession>A0A7K3R7A3</accession>
<gene>
    <name evidence="2" type="ORF">G3I58_08400</name>
</gene>
<dbReference type="Proteomes" id="UP000470951">
    <property type="component" value="Unassembled WGS sequence"/>
</dbReference>
<sequence>MRGHEHSTNANELSGTVHGFVVQAGSVHGGIHVSGAGAREEVPPPWQLPPSVRITDRADELRALEAHRDRATEDGHPTLAAVSGLGGVGKTAVALAWLHTLRPHFPGGQLYADLGAQAPDGPADPGEVVARFLRALGVPSAQVPPALGERVALYRSLTAGRRLVVLLDDAATAAQVRPLLPAGRCVTAVTSRRRMPGLSLDGGHVIHLEPLSDDAAIELLDATLADGRVAAQPDEARALVVLCAGLPLAVRIAGARLAARPRQRITAMVRALSEEHERLEALAIEGDHDVRAALDLSYRGLPPTAARLYRLLGLHPGREFGAPVARTLLGEDGVEALDVLHDANLLVDVAEASGGERYRFHDLVRLHAAALAAQDESGDERAVALLRVGHHYLANAGRAEEVIEPGRASLEREFGRGVEPESIAEEDIGPVDGQTAADAALDWLERELPNLMAVVRHARRMGAPELAWQVTDALWPLFPRRGRYREWAEAHREGLRAAEEEGNGEATCRMLTSGALGKLETGDHAEGLAMFERAAAFFQERGDALGHARTLNYRGLAHQRLGQRDRAADYFARAAAELPALGDLRAGALARFNLADIALAQGRYEIAAVEAEAARLTLEAAGDAYNAARAAGLTGRACVGLGRLDRAEAELSAALSALRAEAAGFEAAHVLGGLARLSERRGQRRQARQYYREAVSLYESVGRSESAEAVGARAGLDALEPPEAEDSPSTPPGPDPSGDDRGEAGA</sequence>
<dbReference type="InterPro" id="IPR019734">
    <property type="entry name" value="TPR_rpt"/>
</dbReference>
<feature type="region of interest" description="Disordered" evidence="1">
    <location>
        <begin position="701"/>
        <end position="746"/>
    </location>
</feature>